<evidence type="ECO:0000256" key="4">
    <source>
        <dbReference type="ARBA" id="ARBA00022989"/>
    </source>
</evidence>
<reference evidence="7 8" key="1">
    <citation type="submission" date="2017-07" db="EMBL/GenBank/DDBJ databases">
        <title>Elstera cyanobacteriorum sp. nov., a novel bacterium isolated from cyanobacterial aggregates in a eutrophic lake.</title>
        <authorList>
            <person name="Cai H."/>
        </authorList>
    </citation>
    <scope>NUCLEOTIDE SEQUENCE [LARGE SCALE GENOMIC DNA]</scope>
    <source>
        <strain evidence="7 8">TH019</strain>
    </source>
</reference>
<evidence type="ECO:0000256" key="2">
    <source>
        <dbReference type="ARBA" id="ARBA00022475"/>
    </source>
</evidence>
<dbReference type="PANTHER" id="PTHR33545">
    <property type="entry name" value="UPF0750 MEMBRANE PROTEIN YITT-RELATED"/>
    <property type="match status" value="1"/>
</dbReference>
<accession>A0A255XKF4</accession>
<dbReference type="Proteomes" id="UP000216361">
    <property type="component" value="Unassembled WGS sequence"/>
</dbReference>
<evidence type="ECO:0000256" key="1">
    <source>
        <dbReference type="ARBA" id="ARBA00004651"/>
    </source>
</evidence>
<dbReference type="InterPro" id="IPR003740">
    <property type="entry name" value="YitT"/>
</dbReference>
<dbReference type="OrthoDB" id="3296441at2"/>
<evidence type="ECO:0000313" key="8">
    <source>
        <dbReference type="Proteomes" id="UP000216361"/>
    </source>
</evidence>
<dbReference type="PANTHER" id="PTHR33545:SF5">
    <property type="entry name" value="UPF0750 MEMBRANE PROTEIN YITT"/>
    <property type="match status" value="1"/>
</dbReference>
<comment type="caution">
    <text evidence="7">The sequence shown here is derived from an EMBL/GenBank/DDBJ whole genome shotgun (WGS) entry which is preliminary data.</text>
</comment>
<feature type="transmembrane region" description="Helical" evidence="6">
    <location>
        <begin position="117"/>
        <end position="135"/>
    </location>
</feature>
<keyword evidence="2" id="KW-1003">Cell membrane</keyword>
<feature type="transmembrane region" description="Helical" evidence="6">
    <location>
        <begin position="155"/>
        <end position="177"/>
    </location>
</feature>
<dbReference type="AlphaFoldDB" id="A0A255XKF4"/>
<evidence type="ECO:0008006" key="9">
    <source>
        <dbReference type="Google" id="ProtNLM"/>
    </source>
</evidence>
<protein>
    <recommendedName>
        <fullName evidence="9">YitT family protein</fullName>
    </recommendedName>
</protein>
<feature type="transmembrane region" description="Helical" evidence="6">
    <location>
        <begin position="183"/>
        <end position="200"/>
    </location>
</feature>
<keyword evidence="4 6" id="KW-1133">Transmembrane helix</keyword>
<dbReference type="GO" id="GO:0005886">
    <property type="term" value="C:plasma membrane"/>
    <property type="evidence" value="ECO:0007669"/>
    <property type="project" value="UniProtKB-SubCell"/>
</dbReference>
<feature type="transmembrane region" description="Helical" evidence="6">
    <location>
        <begin position="62"/>
        <end position="80"/>
    </location>
</feature>
<name>A0A255XKF4_9PROT</name>
<feature type="transmembrane region" description="Helical" evidence="6">
    <location>
        <begin position="23"/>
        <end position="56"/>
    </location>
</feature>
<comment type="subcellular location">
    <subcellularLocation>
        <location evidence="1">Cell membrane</location>
        <topology evidence="1">Multi-pass membrane protein</topology>
    </subcellularLocation>
</comment>
<keyword evidence="5 6" id="KW-0472">Membrane</keyword>
<keyword evidence="3 6" id="KW-0812">Transmembrane</keyword>
<dbReference type="InterPro" id="IPR051461">
    <property type="entry name" value="UPF0750_membrane"/>
</dbReference>
<dbReference type="RefSeq" id="WP_094410117.1">
    <property type="nucleotide sequence ID" value="NZ_BMJZ01000005.1"/>
</dbReference>
<evidence type="ECO:0000256" key="6">
    <source>
        <dbReference type="SAM" id="Phobius"/>
    </source>
</evidence>
<keyword evidence="8" id="KW-1185">Reference proteome</keyword>
<dbReference type="Pfam" id="PF02588">
    <property type="entry name" value="YitT_membrane"/>
    <property type="match status" value="1"/>
</dbReference>
<sequence>MTQISASPAPDAVSRHRFHEDALALLLGTSFVALGMAVYAQSTLLLGGIAGVTLLLSYVTRWDFGLMFFALNLPFYLLAWKRMGPGFTLRTASAVGLVTLFSRLSADWIGFSHLHPLYAAVIGGALSGVGLLMLFRHRTGLGGINILAFYLQERFGLRAGYVQLGIDLAILIAAAFVLPVDRLLLSVLGAVVMNLVLALNHRPGRYLGMS</sequence>
<evidence type="ECO:0000313" key="7">
    <source>
        <dbReference type="EMBL" id="OYQ17459.1"/>
    </source>
</evidence>
<organism evidence="7 8">
    <name type="scientific">Elstera cyanobacteriorum</name>
    <dbReference type="NCBI Taxonomy" id="2022747"/>
    <lineage>
        <taxon>Bacteria</taxon>
        <taxon>Pseudomonadati</taxon>
        <taxon>Pseudomonadota</taxon>
        <taxon>Alphaproteobacteria</taxon>
        <taxon>Rhodospirillales</taxon>
        <taxon>Rhodospirillaceae</taxon>
        <taxon>Elstera</taxon>
    </lineage>
</organism>
<dbReference type="EMBL" id="NOXS01000034">
    <property type="protein sequence ID" value="OYQ17459.1"/>
    <property type="molecule type" value="Genomic_DNA"/>
</dbReference>
<proteinExistence type="predicted"/>
<gene>
    <name evidence="7" type="ORF">CHR90_16045</name>
</gene>
<feature type="transmembrane region" description="Helical" evidence="6">
    <location>
        <begin position="92"/>
        <end position="111"/>
    </location>
</feature>
<evidence type="ECO:0000256" key="5">
    <source>
        <dbReference type="ARBA" id="ARBA00023136"/>
    </source>
</evidence>
<evidence type="ECO:0000256" key="3">
    <source>
        <dbReference type="ARBA" id="ARBA00022692"/>
    </source>
</evidence>